<evidence type="ECO:0000256" key="9">
    <source>
        <dbReference type="ARBA" id="ARBA00022989"/>
    </source>
</evidence>
<evidence type="ECO:0000256" key="4">
    <source>
        <dbReference type="ARBA" id="ARBA00008905"/>
    </source>
</evidence>
<keyword evidence="8 11" id="KW-0256">Endoplasmic reticulum</keyword>
<dbReference type="PANTHER" id="PTHR21049">
    <property type="entry name" value="RIBOPHORIN I"/>
    <property type="match status" value="1"/>
</dbReference>
<comment type="similarity">
    <text evidence="4 11">Belongs to the OST1 family.</text>
</comment>
<dbReference type="Pfam" id="PF14966">
    <property type="entry name" value="DNA_repr_REX1B"/>
    <property type="match status" value="1"/>
</dbReference>
<comment type="subunit">
    <text evidence="11">Component of the oligosaccharyltransferase (OST) complex.</text>
</comment>
<protein>
    <recommendedName>
        <fullName evidence="5 11">Dolichyl-diphosphooligosaccharide--protein glycosyltransferase subunit 1</fullName>
    </recommendedName>
</protein>
<name>A0AAE0T9G1_9BIVA</name>
<keyword evidence="9 11" id="KW-1133">Transmembrane helix</keyword>
<organism evidence="12 13">
    <name type="scientific">Potamilus streckersoni</name>
    <dbReference type="NCBI Taxonomy" id="2493646"/>
    <lineage>
        <taxon>Eukaryota</taxon>
        <taxon>Metazoa</taxon>
        <taxon>Spiralia</taxon>
        <taxon>Lophotrochozoa</taxon>
        <taxon>Mollusca</taxon>
        <taxon>Bivalvia</taxon>
        <taxon>Autobranchia</taxon>
        <taxon>Heteroconchia</taxon>
        <taxon>Palaeoheterodonta</taxon>
        <taxon>Unionida</taxon>
        <taxon>Unionoidea</taxon>
        <taxon>Unionidae</taxon>
        <taxon>Ambleminae</taxon>
        <taxon>Lampsilini</taxon>
        <taxon>Potamilus</taxon>
    </lineage>
</organism>
<keyword evidence="10 11" id="KW-0472">Membrane</keyword>
<dbReference type="Pfam" id="PF04597">
    <property type="entry name" value="Ribophorin_I"/>
    <property type="match status" value="1"/>
</dbReference>
<dbReference type="GO" id="GO:0008250">
    <property type="term" value="C:oligosaccharyltransferase complex"/>
    <property type="evidence" value="ECO:0007669"/>
    <property type="project" value="UniProtKB-UniRule"/>
</dbReference>
<evidence type="ECO:0000256" key="10">
    <source>
        <dbReference type="ARBA" id="ARBA00023136"/>
    </source>
</evidence>
<dbReference type="InterPro" id="IPR007676">
    <property type="entry name" value="Ribophorin_I"/>
</dbReference>
<gene>
    <name evidence="12" type="ORF">CHS0354_002405</name>
</gene>
<comment type="pathway">
    <text evidence="3 11">Protein modification; protein glycosylation.</text>
</comment>
<keyword evidence="7 11" id="KW-0732">Signal</keyword>
<evidence type="ECO:0000256" key="11">
    <source>
        <dbReference type="RuleBase" id="RU361143"/>
    </source>
</evidence>
<evidence type="ECO:0000256" key="3">
    <source>
        <dbReference type="ARBA" id="ARBA00004922"/>
    </source>
</evidence>
<proteinExistence type="inferred from homology"/>
<comment type="caution">
    <text evidence="12">The sequence shown here is derived from an EMBL/GenBank/DDBJ whole genome shotgun (WGS) entry which is preliminary data.</text>
</comment>
<comment type="function">
    <text evidence="1 11">Subunit of the oligosaccharyl transferase (OST) complex that catalyzes the initial transfer of a defined glycan (Glc(3)Man(9)GlcNAc(2) in eukaryotes) from the lipid carrier dolichol-pyrophosphate to an asparagine residue within an Asn-X-Ser/Thr consensus motif in nascent polypeptide chains, the first step in protein N-glycosylation. N-glycosylation occurs cotranslationally and the complex associates with the Sec61 complex at the channel-forming translocon complex that mediates protein translocation across the endoplasmic reticulum (ER). All subunits are required for a maximal enzyme activity.</text>
</comment>
<dbReference type="InterPro" id="IPR039491">
    <property type="entry name" value="REX1-B"/>
</dbReference>
<evidence type="ECO:0000313" key="13">
    <source>
        <dbReference type="Proteomes" id="UP001195483"/>
    </source>
</evidence>
<dbReference type="GO" id="GO:0018279">
    <property type="term" value="P:protein N-linked glycosylation via asparagine"/>
    <property type="evidence" value="ECO:0007669"/>
    <property type="project" value="TreeGrafter"/>
</dbReference>
<feature type="transmembrane region" description="Helical" evidence="11">
    <location>
        <begin position="436"/>
        <end position="455"/>
    </location>
</feature>
<dbReference type="AlphaFoldDB" id="A0AAE0T9G1"/>
<reference evidence="12" key="2">
    <citation type="journal article" date="2021" name="Genome Biol. Evol.">
        <title>Developing a high-quality reference genome for a parasitic bivalve with doubly uniparental inheritance (Bivalvia: Unionida).</title>
        <authorList>
            <person name="Smith C.H."/>
        </authorList>
    </citation>
    <scope>NUCLEOTIDE SEQUENCE</scope>
    <source>
        <strain evidence="12">CHS0354</strain>
        <tissue evidence="12">Mantle</tissue>
    </source>
</reference>
<reference evidence="12" key="1">
    <citation type="journal article" date="2021" name="Genome Biol. Evol.">
        <title>A High-Quality Reference Genome for a Parasitic Bivalve with Doubly Uniparental Inheritance (Bivalvia: Unionida).</title>
        <authorList>
            <person name="Smith C.H."/>
        </authorList>
    </citation>
    <scope>NUCLEOTIDE SEQUENCE</scope>
    <source>
        <strain evidence="12">CHS0354</strain>
    </source>
</reference>
<feature type="signal peptide" evidence="11">
    <location>
        <begin position="1"/>
        <end position="18"/>
    </location>
</feature>
<evidence type="ECO:0000256" key="7">
    <source>
        <dbReference type="ARBA" id="ARBA00022729"/>
    </source>
</evidence>
<evidence type="ECO:0000256" key="1">
    <source>
        <dbReference type="ARBA" id="ARBA00002791"/>
    </source>
</evidence>
<accession>A0AAE0T9G1</accession>
<evidence type="ECO:0000256" key="8">
    <source>
        <dbReference type="ARBA" id="ARBA00022824"/>
    </source>
</evidence>
<evidence type="ECO:0000256" key="6">
    <source>
        <dbReference type="ARBA" id="ARBA00022692"/>
    </source>
</evidence>
<dbReference type="Proteomes" id="UP001195483">
    <property type="component" value="Unassembled WGS sequence"/>
</dbReference>
<feature type="chain" id="PRO_5041784233" description="Dolichyl-diphosphooligosaccharide--protein glycosyltransferase subunit 1" evidence="11">
    <location>
        <begin position="19"/>
        <end position="603"/>
    </location>
</feature>
<reference evidence="12" key="3">
    <citation type="submission" date="2023-05" db="EMBL/GenBank/DDBJ databases">
        <authorList>
            <person name="Smith C.H."/>
        </authorList>
    </citation>
    <scope>NUCLEOTIDE SEQUENCE</scope>
    <source>
        <strain evidence="12">CHS0354</strain>
        <tissue evidence="12">Mantle</tissue>
    </source>
</reference>
<keyword evidence="13" id="KW-1185">Reference proteome</keyword>
<dbReference type="EMBL" id="JAEAOA010000205">
    <property type="protein sequence ID" value="KAK3605794.1"/>
    <property type="molecule type" value="Genomic_DNA"/>
</dbReference>
<sequence>MHMHEYLVLTVFLLFCNGAKVRQDSINGDLVLSKVERKIDISSHIVRIHSVVTVENGGTSSAGFFLFALDPSLQNYISYVGATVKGEGEKETPLTVSQTAVDGHGDKQLWRVQLPMALLTGKNIAVSVEAVYTHALQPYPTEIVQGEKQFVVFVGNLYFYSPYKTTTQTTMVKTFSSNIESYTKVKPVSQSDNTITFGPYENQAPFSVAELRVHCENNSPFLTVTSLERIIEVSHWGNIAVEEHIEMRHSGALLKGPFSRYDYQRTHDSSGSIKSFKTVLPATARDIYYRDEIGNISTSHLRETDEVVEVELRPRFPLFGGWKTKYYIGYNVPSYQYLFNKGDDYLLKLRFVDHVYDDMIVDQMTVKVILPEGSKNFELKTPYDVVRDKDQVHFTYLDTTGRPVIVLYKSNLVEQHIQDFELRYTFHQLLLLQEPLLVVGAFYLLFVLVVIYVRLDFSITKDEVKESKMRVASLVEEVQNAQDRRSALYQSFDDAINKFKANKEAGALAAARKKIDGDYKQLTQQIQGIQTQLKVEGSDAAEKVAEVNKLDRDYKDLINFAISLAEKLVAGKLSKTQYIESEQANSSKREEILKKMEDICAGL</sequence>
<comment type="subcellular location">
    <subcellularLocation>
        <location evidence="2 11">Endoplasmic reticulum membrane</location>
        <topology evidence="2 11">Single-pass type I membrane protein</topology>
    </subcellularLocation>
</comment>
<keyword evidence="6 11" id="KW-0812">Transmembrane</keyword>
<dbReference type="PANTHER" id="PTHR21049:SF0">
    <property type="entry name" value="DOLICHYL-DIPHOSPHOOLIGOSACCHARIDE--PROTEIN GLYCOSYLTRANSFERASE SUBUNIT 1"/>
    <property type="match status" value="1"/>
</dbReference>
<evidence type="ECO:0000256" key="5">
    <source>
        <dbReference type="ARBA" id="ARBA00017611"/>
    </source>
</evidence>
<evidence type="ECO:0000256" key="2">
    <source>
        <dbReference type="ARBA" id="ARBA00004115"/>
    </source>
</evidence>
<evidence type="ECO:0000313" key="12">
    <source>
        <dbReference type="EMBL" id="KAK3605794.1"/>
    </source>
</evidence>